<feature type="region of interest" description="Disordered" evidence="1">
    <location>
        <begin position="1"/>
        <end position="47"/>
    </location>
</feature>
<proteinExistence type="predicted"/>
<reference evidence="2" key="1">
    <citation type="submission" date="2015-11" db="EMBL/GenBank/DDBJ databases">
        <title>De novo transcriptome assembly of four potential Pierce s Disease insect vectors from Arizona vineyards.</title>
        <authorList>
            <person name="Tassone E.E."/>
        </authorList>
    </citation>
    <scope>NUCLEOTIDE SEQUENCE</scope>
</reference>
<evidence type="ECO:0000313" key="2">
    <source>
        <dbReference type="EMBL" id="JAT11111.1"/>
    </source>
</evidence>
<evidence type="ECO:0000256" key="1">
    <source>
        <dbReference type="SAM" id="MobiDB-lite"/>
    </source>
</evidence>
<dbReference type="EMBL" id="GEBQ01028866">
    <property type="protein sequence ID" value="JAT11111.1"/>
    <property type="molecule type" value="Transcribed_RNA"/>
</dbReference>
<accession>A0A1B6KI29</accession>
<protein>
    <submittedName>
        <fullName evidence="2">Uncharacterized protein</fullName>
    </submittedName>
</protein>
<dbReference type="AlphaFoldDB" id="A0A1B6KI29"/>
<name>A0A1B6KI29_9HEMI</name>
<organism evidence="2">
    <name type="scientific">Graphocephala atropunctata</name>
    <dbReference type="NCBI Taxonomy" id="36148"/>
    <lineage>
        <taxon>Eukaryota</taxon>
        <taxon>Metazoa</taxon>
        <taxon>Ecdysozoa</taxon>
        <taxon>Arthropoda</taxon>
        <taxon>Hexapoda</taxon>
        <taxon>Insecta</taxon>
        <taxon>Pterygota</taxon>
        <taxon>Neoptera</taxon>
        <taxon>Paraneoptera</taxon>
        <taxon>Hemiptera</taxon>
        <taxon>Auchenorrhyncha</taxon>
        <taxon>Membracoidea</taxon>
        <taxon>Cicadellidae</taxon>
        <taxon>Cicadellinae</taxon>
        <taxon>Cicadellini</taxon>
        <taxon>Graphocephala</taxon>
    </lineage>
</organism>
<sequence>MEEIQDELDVNSPRPSTLETDQGILPVPSPTAGSSRDPDPVQPQQPHIQQLNEDVGVVSTCMTEKQFQAEYFKSHDLTEKKHVEWMKVSFETPPLNQKIEDKGHAIE</sequence>
<gene>
    <name evidence="2" type="ORF">g.53117</name>
</gene>
<feature type="non-terminal residue" evidence="2">
    <location>
        <position position="107"/>
    </location>
</feature>